<dbReference type="InterPro" id="IPR014756">
    <property type="entry name" value="Ig_E-set"/>
</dbReference>
<proteinExistence type="inferred from homology"/>
<dbReference type="GO" id="GO:0005737">
    <property type="term" value="C:cytoplasm"/>
    <property type="evidence" value="ECO:0007669"/>
    <property type="project" value="TreeGrafter"/>
</dbReference>
<dbReference type="PANTHER" id="PTHR10343:SF84">
    <property type="entry name" value="5'-AMP-ACTIVATED PROTEIN KINASE SUBUNIT BETA-1"/>
    <property type="match status" value="1"/>
</dbReference>
<dbReference type="SUPFAM" id="SSF81296">
    <property type="entry name" value="E set domains"/>
    <property type="match status" value="1"/>
</dbReference>
<dbReference type="EMBL" id="MCFH01000019">
    <property type="protein sequence ID" value="ORX51111.1"/>
    <property type="molecule type" value="Genomic_DNA"/>
</dbReference>
<reference evidence="3 4" key="2">
    <citation type="submission" date="2016-08" db="EMBL/GenBank/DDBJ databases">
        <title>Pervasive Adenine N6-methylation of Active Genes in Fungi.</title>
        <authorList>
            <consortium name="DOE Joint Genome Institute"/>
            <person name="Mondo S.J."/>
            <person name="Dannebaum R.O."/>
            <person name="Kuo R.C."/>
            <person name="Labutti K."/>
            <person name="Haridas S."/>
            <person name="Kuo A."/>
            <person name="Salamov A."/>
            <person name="Ahrendt S.R."/>
            <person name="Lipzen A."/>
            <person name="Sullivan W."/>
            <person name="Andreopoulos W.B."/>
            <person name="Clum A."/>
            <person name="Lindquist E."/>
            <person name="Daum C."/>
            <person name="Ramamoorthy G.K."/>
            <person name="Gryganskyi A."/>
            <person name="Culley D."/>
            <person name="Magnuson J.K."/>
            <person name="James T.Y."/>
            <person name="O'Malley M.A."/>
            <person name="Stajich J.E."/>
            <person name="Spatafora J.W."/>
            <person name="Visel A."/>
            <person name="Grigoriev I.V."/>
        </authorList>
    </citation>
    <scope>NUCLEOTIDE SEQUENCE [LARGE SCALE GENOMIC DNA]</scope>
    <source>
        <strain evidence="4">finn</strain>
    </source>
</reference>
<dbReference type="Gene3D" id="2.60.40.10">
    <property type="entry name" value="Immunoglobulins"/>
    <property type="match status" value="1"/>
</dbReference>
<dbReference type="GO" id="GO:0019901">
    <property type="term" value="F:protein kinase binding"/>
    <property type="evidence" value="ECO:0007669"/>
    <property type="project" value="TreeGrafter"/>
</dbReference>
<dbReference type="Proteomes" id="UP000193719">
    <property type="component" value="Unassembled WGS sequence"/>
</dbReference>
<dbReference type="GO" id="GO:0005634">
    <property type="term" value="C:nucleus"/>
    <property type="evidence" value="ECO:0007669"/>
    <property type="project" value="TreeGrafter"/>
</dbReference>
<dbReference type="STRING" id="1754191.A0A1Y1VB55"/>
<name>A0A1Y1VB55_9FUNG</name>
<dbReference type="GO" id="GO:0031588">
    <property type="term" value="C:nucleotide-activated protein kinase complex"/>
    <property type="evidence" value="ECO:0007669"/>
    <property type="project" value="TreeGrafter"/>
</dbReference>
<dbReference type="CDD" id="cd02859">
    <property type="entry name" value="E_set_AMPKbeta_like_N"/>
    <property type="match status" value="1"/>
</dbReference>
<dbReference type="AlphaFoldDB" id="A0A1Y1VB55"/>
<dbReference type="InterPro" id="IPR032640">
    <property type="entry name" value="AMPK1_CBM"/>
</dbReference>
<dbReference type="PANTHER" id="PTHR10343">
    <property type="entry name" value="5'-AMP-ACTIVATED PROTEIN KINASE , BETA SUBUNIT"/>
    <property type="match status" value="1"/>
</dbReference>
<reference evidence="3 4" key="1">
    <citation type="submission" date="2016-08" db="EMBL/GenBank/DDBJ databases">
        <title>Genomes of anaerobic fungi encode conserved fungal cellulosomes for biomass hydrolysis.</title>
        <authorList>
            <consortium name="DOE Joint Genome Institute"/>
            <person name="Haitjema C.H."/>
            <person name="Gilmore S.P."/>
            <person name="Henske J.K."/>
            <person name="Solomon K.V."/>
            <person name="De Groot R."/>
            <person name="Kuo A."/>
            <person name="Mondo S.J."/>
            <person name="Salamov A.A."/>
            <person name="Labutti K."/>
            <person name="Zhao Z."/>
            <person name="Chiniquy J."/>
            <person name="Barry K."/>
            <person name="Brewer H.M."/>
            <person name="Purvine S.O."/>
            <person name="Wright A.T."/>
            <person name="Boxma B."/>
            <person name="Van Alen T."/>
            <person name="Hackstein J.H."/>
            <person name="Baker S.E."/>
            <person name="Grigoriev I.V."/>
            <person name="O'Malley M.A."/>
        </authorList>
    </citation>
    <scope>NUCLEOTIDE SEQUENCE [LARGE SCALE GENOMIC DNA]</scope>
    <source>
        <strain evidence="4">finn</strain>
    </source>
</reference>
<protein>
    <recommendedName>
        <fullName evidence="2">AMP-activated protein kinase glycogen-binding domain-containing protein</fullName>
    </recommendedName>
</protein>
<evidence type="ECO:0000256" key="1">
    <source>
        <dbReference type="ARBA" id="ARBA00010926"/>
    </source>
</evidence>
<keyword evidence="4" id="KW-1185">Reference proteome</keyword>
<comment type="similarity">
    <text evidence="1">Belongs to the 5'-AMP-activated protein kinase beta subunit family.</text>
</comment>
<sequence length="115" mass="13555">MTKQQNKNLQPVLFRWKFGGKKVFLTGTFDNWQVSVPMMLDPEAPEEHIATLYLDRSKTHEFKFIVDGTWRLSADFETCDDHSGNFNNVLYPLPPQLLQHRFSHSKMNYAIPNRR</sequence>
<dbReference type="OrthoDB" id="5873279at2759"/>
<accession>A0A1Y1VB55</accession>
<feature type="domain" description="AMP-activated protein kinase glycogen-binding" evidence="2">
    <location>
        <begin position="11"/>
        <end position="90"/>
    </location>
</feature>
<dbReference type="Pfam" id="PF16561">
    <property type="entry name" value="AMPK1_CBM"/>
    <property type="match status" value="1"/>
</dbReference>
<dbReference type="InterPro" id="IPR050827">
    <property type="entry name" value="CRP1_MDG1_kinase"/>
</dbReference>
<organism evidence="3 4">
    <name type="scientific">Piromyces finnis</name>
    <dbReference type="NCBI Taxonomy" id="1754191"/>
    <lineage>
        <taxon>Eukaryota</taxon>
        <taxon>Fungi</taxon>
        <taxon>Fungi incertae sedis</taxon>
        <taxon>Chytridiomycota</taxon>
        <taxon>Chytridiomycota incertae sedis</taxon>
        <taxon>Neocallimastigomycetes</taxon>
        <taxon>Neocallimastigales</taxon>
        <taxon>Neocallimastigaceae</taxon>
        <taxon>Piromyces</taxon>
    </lineage>
</organism>
<dbReference type="InterPro" id="IPR013783">
    <property type="entry name" value="Ig-like_fold"/>
</dbReference>
<comment type="caution">
    <text evidence="3">The sequence shown here is derived from an EMBL/GenBank/DDBJ whole genome shotgun (WGS) entry which is preliminary data.</text>
</comment>
<evidence type="ECO:0000313" key="4">
    <source>
        <dbReference type="Proteomes" id="UP000193719"/>
    </source>
</evidence>
<evidence type="ECO:0000313" key="3">
    <source>
        <dbReference type="EMBL" id="ORX51111.1"/>
    </source>
</evidence>
<dbReference type="GO" id="GO:0007165">
    <property type="term" value="P:signal transduction"/>
    <property type="evidence" value="ECO:0007669"/>
    <property type="project" value="TreeGrafter"/>
</dbReference>
<gene>
    <name evidence="3" type="ORF">BCR36DRAFT_583167</name>
</gene>
<evidence type="ECO:0000259" key="2">
    <source>
        <dbReference type="Pfam" id="PF16561"/>
    </source>
</evidence>